<accession>A0A375HG61</accession>
<proteinExistence type="predicted"/>
<dbReference type="AlphaFoldDB" id="A0A375HG61"/>
<keyword evidence="1" id="KW-0614">Plasmid</keyword>
<name>A0A375HG61_9BURK</name>
<geneLocation type="plasmid" evidence="1">
    <name>I</name>
</geneLocation>
<reference evidence="1" key="1">
    <citation type="submission" date="2018-01" db="EMBL/GenBank/DDBJ databases">
        <authorList>
            <person name="Gaut B.S."/>
            <person name="Morton B.R."/>
            <person name="Clegg M.T."/>
            <person name="Duvall M.R."/>
        </authorList>
    </citation>
    <scope>NUCLEOTIDE SEQUENCE</scope>
    <source>
        <strain evidence="1">Cupriavidus taiwanensis STM 8555</strain>
    </source>
</reference>
<protein>
    <submittedName>
        <fullName evidence="1">Uncharacterized protein</fullName>
    </submittedName>
</protein>
<evidence type="ECO:0000313" key="1">
    <source>
        <dbReference type="EMBL" id="SPD49409.1"/>
    </source>
</evidence>
<sequence length="39" mass="4387">MRYAMTFRYQVKPPTSDAVLGTNPFGVHPVFFSLQKSPA</sequence>
<gene>
    <name evidence="1" type="ORF">CBM2612_P0754</name>
</gene>
<dbReference type="EMBL" id="LT984809">
    <property type="protein sequence ID" value="SPD49409.1"/>
    <property type="molecule type" value="Genomic_DNA"/>
</dbReference>
<dbReference type="RefSeq" id="WP_428992012.1">
    <property type="nucleotide sequence ID" value="NZ_LT984809.1"/>
</dbReference>
<organism evidence="1">
    <name type="scientific">Cupriavidus taiwanensis</name>
    <dbReference type="NCBI Taxonomy" id="164546"/>
    <lineage>
        <taxon>Bacteria</taxon>
        <taxon>Pseudomonadati</taxon>
        <taxon>Pseudomonadota</taxon>
        <taxon>Betaproteobacteria</taxon>
        <taxon>Burkholderiales</taxon>
        <taxon>Burkholderiaceae</taxon>
        <taxon>Cupriavidus</taxon>
    </lineage>
</organism>